<dbReference type="AlphaFoldDB" id="A0A6J6GE25"/>
<dbReference type="GO" id="GO:0046306">
    <property type="term" value="P:alkanesulfonate catabolic process"/>
    <property type="evidence" value="ECO:0007669"/>
    <property type="project" value="TreeGrafter"/>
</dbReference>
<keyword evidence="4" id="KW-0503">Monooxygenase</keyword>
<dbReference type="Gene3D" id="3.20.20.30">
    <property type="entry name" value="Luciferase-like domain"/>
    <property type="match status" value="1"/>
</dbReference>
<dbReference type="EMBL" id="CAEZTS010000289">
    <property type="protein sequence ID" value="CAB4599522.1"/>
    <property type="molecule type" value="Genomic_DNA"/>
</dbReference>
<evidence type="ECO:0000259" key="5">
    <source>
        <dbReference type="Pfam" id="PF00296"/>
    </source>
</evidence>
<dbReference type="InterPro" id="IPR036661">
    <property type="entry name" value="Luciferase-like_sf"/>
</dbReference>
<sequence>MSRGMITVPAGKRIYGMQLPIQAQSAYFVADWEKTAGPNELARLARACDESGYAYVGVCDHVSLPESAVGGMGTHWADPIATLGWIAGFTTDVGLLTHVYVLPYRHPRVAAKQFATLDHLSEGRALIGIGAGHVQAEFELLGVDFHARGKALDSGIPQLAAALENEFVEGFGARPLPAQSPRPPIWVAGSSPAAIKRAARLADGWLPQGPSNAEMVGLLRDEMSRVGRTVPNMMIGHITPFLYVGTPSFDVGEATLSGSAQSIAERILAGTADGVNQLQVRFKARSCDELCDQIRAFASDVAPLVTTI</sequence>
<dbReference type="GO" id="GO:0008726">
    <property type="term" value="F:alkanesulfonate monooxygenase activity"/>
    <property type="evidence" value="ECO:0007669"/>
    <property type="project" value="TreeGrafter"/>
</dbReference>
<evidence type="ECO:0000256" key="1">
    <source>
        <dbReference type="ARBA" id="ARBA00022630"/>
    </source>
</evidence>
<feature type="domain" description="Luciferase-like" evidence="5">
    <location>
        <begin position="34"/>
        <end position="232"/>
    </location>
</feature>
<evidence type="ECO:0000256" key="3">
    <source>
        <dbReference type="ARBA" id="ARBA00023002"/>
    </source>
</evidence>
<reference evidence="6" key="1">
    <citation type="submission" date="2020-05" db="EMBL/GenBank/DDBJ databases">
        <authorList>
            <person name="Chiriac C."/>
            <person name="Salcher M."/>
            <person name="Ghai R."/>
            <person name="Kavagutti S V."/>
        </authorList>
    </citation>
    <scope>NUCLEOTIDE SEQUENCE</scope>
</reference>
<organism evidence="6">
    <name type="scientific">freshwater metagenome</name>
    <dbReference type="NCBI Taxonomy" id="449393"/>
    <lineage>
        <taxon>unclassified sequences</taxon>
        <taxon>metagenomes</taxon>
        <taxon>ecological metagenomes</taxon>
    </lineage>
</organism>
<keyword evidence="3" id="KW-0560">Oxidoreductase</keyword>
<name>A0A6J6GE25_9ZZZZ</name>
<dbReference type="PANTHER" id="PTHR42847:SF4">
    <property type="entry name" value="ALKANESULFONATE MONOOXYGENASE-RELATED"/>
    <property type="match status" value="1"/>
</dbReference>
<evidence type="ECO:0000256" key="2">
    <source>
        <dbReference type="ARBA" id="ARBA00022643"/>
    </source>
</evidence>
<dbReference type="PANTHER" id="PTHR42847">
    <property type="entry name" value="ALKANESULFONATE MONOOXYGENASE"/>
    <property type="match status" value="1"/>
</dbReference>
<dbReference type="SUPFAM" id="SSF51679">
    <property type="entry name" value="Bacterial luciferase-like"/>
    <property type="match status" value="1"/>
</dbReference>
<dbReference type="InterPro" id="IPR011251">
    <property type="entry name" value="Luciferase-like_dom"/>
</dbReference>
<dbReference type="Pfam" id="PF00296">
    <property type="entry name" value="Bac_luciferase"/>
    <property type="match status" value="1"/>
</dbReference>
<keyword evidence="2" id="KW-0288">FMN</keyword>
<gene>
    <name evidence="6" type="ORF">UFOPK1722_02116</name>
</gene>
<accession>A0A6J6GE25</accession>
<evidence type="ECO:0000256" key="4">
    <source>
        <dbReference type="ARBA" id="ARBA00023033"/>
    </source>
</evidence>
<dbReference type="InterPro" id="IPR050172">
    <property type="entry name" value="SsuD_RutA_monooxygenase"/>
</dbReference>
<evidence type="ECO:0000313" key="6">
    <source>
        <dbReference type="EMBL" id="CAB4599522.1"/>
    </source>
</evidence>
<protein>
    <submittedName>
        <fullName evidence="6">Unannotated protein</fullName>
    </submittedName>
</protein>
<proteinExistence type="predicted"/>
<keyword evidence="1" id="KW-0285">Flavoprotein</keyword>